<evidence type="ECO:0000256" key="9">
    <source>
        <dbReference type="ARBA" id="ARBA00032287"/>
    </source>
</evidence>
<evidence type="ECO:0000256" key="5">
    <source>
        <dbReference type="ARBA" id="ARBA00022705"/>
    </source>
</evidence>
<sequence>MALPRTMRSGGSHPNNFLLNALPAIDNPVERQRAMAVFERESLRDALEMLTPIAPSLKNAFLIFNEDGLLIHTSVGGEQVYIPIQTNNMASYSWQEAPPAVFLANVDGRRGLLDAFRTKAQPTVSKVVFEIENASPTRILTQTVFSTSDQMEDDMDMGSDPENTTQAISTKLVKHEFNNYSLMLPTRKPDVSMSLSKQQLNKILGVCKQANEPITFQCLFDDTLQVRSGDRQVVFSVDYQNATKCGMESSSSLLEKMPLKTKKTAPEPIRGISGRKLFTLLLEEDTNFKQLIQKLKLKNAGAVLNFFLEPESIPMIGLSTKQPFSVMMFFMCSYPQQPCKVGFSHSAFSPNSLGVGLKRRASDEDNSNSPPKKLSPDKKLFKTNFVLLMDKNGAKIPCPEAPINFS</sequence>
<dbReference type="InterPro" id="IPR003202">
    <property type="entry name" value="Herpes_UL42"/>
</dbReference>
<dbReference type="SUPFAM" id="SSF55979">
    <property type="entry name" value="DNA clamp"/>
    <property type="match status" value="2"/>
</dbReference>
<evidence type="ECO:0000256" key="1">
    <source>
        <dbReference type="ARBA" id="ARBA00004147"/>
    </source>
</evidence>
<organism evidence="11">
    <name type="scientific">Equid alphaherpesvirus 4</name>
    <name type="common">Equine herpesvirus 4</name>
    <dbReference type="NCBI Taxonomy" id="10331"/>
    <lineage>
        <taxon>Viruses</taxon>
        <taxon>Duplodnaviria</taxon>
        <taxon>Heunggongvirae</taxon>
        <taxon>Peploviricota</taxon>
        <taxon>Herviviricetes</taxon>
        <taxon>Herpesvirales</taxon>
        <taxon>Orthoherpesviridae</taxon>
        <taxon>Alphaherpesvirinae</taxon>
        <taxon>Varicellovirus</taxon>
        <taxon>Varicellovirus equidalpha4</taxon>
    </lineage>
</organism>
<evidence type="ECO:0000256" key="2">
    <source>
        <dbReference type="ARBA" id="ARBA00008362"/>
    </source>
</evidence>
<protein>
    <recommendedName>
        <fullName evidence="3">DNA polymerase processivity factor</fullName>
    </recommendedName>
    <alternativeName>
        <fullName evidence="9">Polymerase accessory protein</fullName>
    </alternativeName>
</protein>
<comment type="function">
    <text evidence="7">Plays an essential role in viral DNA replication by acting as the polymerase accessory subunit. Associates with the viral polymerase to increase its processivity and forms high-affinity direct interactions with DNA. Facilitates the origin-binding protein loading onto DNA thus increasing its ability to assemble into a functional complex capable of unwinding duplex DNA.</text>
</comment>
<comment type="subunit">
    <text evidence="8">Interacts with the DNA polymerase catalytic subunit. Interacts with the origin-binding protein.</text>
</comment>
<dbReference type="GO" id="GO:0042025">
    <property type="term" value="C:host cell nucleus"/>
    <property type="evidence" value="ECO:0007669"/>
    <property type="project" value="UniProtKB-SubCell"/>
</dbReference>
<dbReference type="EMBL" id="KT324740">
    <property type="protein sequence ID" value="AMB16293.1"/>
    <property type="molecule type" value="Genomic_DNA"/>
</dbReference>
<comment type="similarity">
    <text evidence="2">Belongs to the herpesviridae DNA polymerase processivity factor family.</text>
</comment>
<accession>A0A0X9ZDY4</accession>
<evidence type="ECO:0000256" key="8">
    <source>
        <dbReference type="ARBA" id="ARBA00025824"/>
    </source>
</evidence>
<dbReference type="Gene3D" id="3.70.10.10">
    <property type="match status" value="1"/>
</dbReference>
<evidence type="ECO:0000256" key="6">
    <source>
        <dbReference type="ARBA" id="ARBA00023125"/>
    </source>
</evidence>
<comment type="subcellular location">
    <subcellularLocation>
        <location evidence="1">Host nucleus</location>
    </subcellularLocation>
</comment>
<feature type="region of interest" description="Disordered" evidence="10">
    <location>
        <begin position="358"/>
        <end position="377"/>
    </location>
</feature>
<evidence type="ECO:0000256" key="3">
    <source>
        <dbReference type="ARBA" id="ARBA00015068"/>
    </source>
</evidence>
<evidence type="ECO:0000313" key="12">
    <source>
        <dbReference type="EMBL" id="AMB16530.1"/>
    </source>
</evidence>
<evidence type="ECO:0000256" key="10">
    <source>
        <dbReference type="SAM" id="MobiDB-lite"/>
    </source>
</evidence>
<dbReference type="EMBL" id="KT324743">
    <property type="protein sequence ID" value="AMB16530.1"/>
    <property type="molecule type" value="Genomic_DNA"/>
</dbReference>
<keyword evidence="5" id="KW-0235">DNA replication</keyword>
<dbReference type="Pfam" id="PF02282">
    <property type="entry name" value="Herpes_UL42"/>
    <property type="match status" value="1"/>
</dbReference>
<dbReference type="InterPro" id="IPR046938">
    <property type="entry name" value="DNA_clamp_sf"/>
</dbReference>
<keyword evidence="4" id="KW-1048">Host nucleus</keyword>
<keyword evidence="6" id="KW-0238">DNA-binding</keyword>
<proteinExistence type="inferred from homology"/>
<name>A0A0X9ZDY4_9ALPH</name>
<dbReference type="GO" id="GO:0003677">
    <property type="term" value="F:DNA binding"/>
    <property type="evidence" value="ECO:0007669"/>
    <property type="project" value="UniProtKB-KW"/>
</dbReference>
<evidence type="ECO:0000313" key="11">
    <source>
        <dbReference type="EMBL" id="AMB16293.1"/>
    </source>
</evidence>
<dbReference type="GO" id="GO:0006260">
    <property type="term" value="P:DNA replication"/>
    <property type="evidence" value="ECO:0007669"/>
    <property type="project" value="UniProtKB-KW"/>
</dbReference>
<reference evidence="11" key="1">
    <citation type="journal article" date="2015" name="J. Gen. Virol.">
        <title>Evidence of widespread natural recombination among field isolates of equine herpesvirus 4 but not among field isolates of equine herpesvirus 1.</title>
        <authorList>
            <person name="Vaz P.K."/>
            <person name="Horsington J."/>
            <person name="Hartley C.A."/>
            <person name="Browning G.F."/>
            <person name="Ficorilli N.P."/>
            <person name="Studdert M.J."/>
            <person name="Gilkerson J.R."/>
            <person name="Devlin J.M."/>
        </authorList>
    </citation>
    <scope>NUCLEOTIDE SEQUENCE</scope>
    <source>
        <strain evidence="12">306-74</strain>
        <strain evidence="11">405-76</strain>
    </source>
</reference>
<evidence type="ECO:0000256" key="7">
    <source>
        <dbReference type="ARBA" id="ARBA00024645"/>
    </source>
</evidence>
<evidence type="ECO:0000256" key="4">
    <source>
        <dbReference type="ARBA" id="ARBA00022562"/>
    </source>
</evidence>